<dbReference type="Proteomes" id="UP000660729">
    <property type="component" value="Unassembled WGS sequence"/>
</dbReference>
<dbReference type="PROSITE" id="PS50280">
    <property type="entry name" value="SET"/>
    <property type="match status" value="1"/>
</dbReference>
<dbReference type="PANTHER" id="PTHR47643">
    <property type="entry name" value="TPR DOMAIN PROTEIN (AFU_ORTHOLOGUE AFUA_5G12710)"/>
    <property type="match status" value="1"/>
</dbReference>
<organism evidence="3 4">
    <name type="scientific">Pseudocercospora fuligena</name>
    <dbReference type="NCBI Taxonomy" id="685502"/>
    <lineage>
        <taxon>Eukaryota</taxon>
        <taxon>Fungi</taxon>
        <taxon>Dikarya</taxon>
        <taxon>Ascomycota</taxon>
        <taxon>Pezizomycotina</taxon>
        <taxon>Dothideomycetes</taxon>
        <taxon>Dothideomycetidae</taxon>
        <taxon>Mycosphaerellales</taxon>
        <taxon>Mycosphaerellaceae</taxon>
        <taxon>Pseudocercospora</taxon>
    </lineage>
</organism>
<feature type="domain" description="SET" evidence="2">
    <location>
        <begin position="363"/>
        <end position="541"/>
    </location>
</feature>
<dbReference type="SUPFAM" id="SSF48452">
    <property type="entry name" value="TPR-like"/>
    <property type="match status" value="1"/>
</dbReference>
<protein>
    <submittedName>
        <fullName evidence="3">SET and MYND domain-containing protein 4</fullName>
    </submittedName>
</protein>
<evidence type="ECO:0000256" key="1">
    <source>
        <dbReference type="PROSITE-ProRule" id="PRU00339"/>
    </source>
</evidence>
<dbReference type="PROSITE" id="PS50005">
    <property type="entry name" value="TPR"/>
    <property type="match status" value="1"/>
</dbReference>
<keyword evidence="4" id="KW-1185">Reference proteome</keyword>
<dbReference type="InterPro" id="IPR046341">
    <property type="entry name" value="SET_dom_sf"/>
</dbReference>
<dbReference type="AlphaFoldDB" id="A0A8H6VNR4"/>
<dbReference type="SUPFAM" id="SSF82199">
    <property type="entry name" value="SET domain"/>
    <property type="match status" value="1"/>
</dbReference>
<comment type="caution">
    <text evidence="3">The sequence shown here is derived from an EMBL/GenBank/DDBJ whole genome shotgun (WGS) entry which is preliminary data.</text>
</comment>
<evidence type="ECO:0000313" key="3">
    <source>
        <dbReference type="EMBL" id="KAF7194909.1"/>
    </source>
</evidence>
<name>A0A8H6VNR4_9PEZI</name>
<sequence length="645" mass="71750">MQRHDSNTIYLTAGESEKIRNDAQSTIAKCKSSRGQPRSSRNRQALFQLATAESLMADMAGETNVVVKLTIAEPYEPSITPVDVLRPMMLSELAHDTHHRGRMLCIRREAPVVVQNGRSWTVVEDDAGDVERLELYLHTSYLDDDILESGYQFVIKEPYLTIGESEESVIRVHHPGDVICIQTRASTELPQFMSERDDIQVRAMQCKEIGNAALKNDEPSRAWMNYSEGIRLLKEGSGKTGRILLDLNRNRAQANLLLHRFEEAEQDALASITTNSDSSHALLDSKAYFRAACAAYSRQDYGKAKQHLLNALDLAPSDQAVQVYLRRTEHRFREGSRGTYDFAKIRRSLTLQRPRVDAASFTGNVEVRKSMTHGNGLFAKTDLAAGDLVFCEKAFCSVWRNESQSWTGMFYDARDDQLRALPAGLMQRVVEELRKRPSMVPQVTSLFSDWKGTSSSASSDTIDAFQVHDIVARNAFGAGSSFHTAGEPNIVERANSGLWIVAAHSNHSCVPNTAKTFIGDLMIVRATKSICAGEEILHSYIDESVHLDERAAALSRNWSFTCACALCVAERADGPAVRSKRAQLIGAAEKLASTTSPHNAGRPPIARARGLYKAISETYDLERYHNVPRHGLAQIQEWLEHAGAK</sequence>
<evidence type="ECO:0000313" key="4">
    <source>
        <dbReference type="Proteomes" id="UP000660729"/>
    </source>
</evidence>
<reference evidence="3" key="1">
    <citation type="submission" date="2020-04" db="EMBL/GenBank/DDBJ databases">
        <title>Draft genome resource of the tomato pathogen Pseudocercospora fuligena.</title>
        <authorList>
            <person name="Zaccaron A."/>
        </authorList>
    </citation>
    <scope>NUCLEOTIDE SEQUENCE</scope>
    <source>
        <strain evidence="3">PF001</strain>
    </source>
</reference>
<dbReference type="CDD" id="cd20071">
    <property type="entry name" value="SET_SMYD"/>
    <property type="match status" value="1"/>
</dbReference>
<accession>A0A8H6VNR4</accession>
<dbReference type="PANTHER" id="PTHR47643:SF2">
    <property type="entry name" value="TPR DOMAIN PROTEIN (AFU_ORTHOLOGUE AFUA_5G12710)"/>
    <property type="match status" value="1"/>
</dbReference>
<dbReference type="InterPro" id="IPR053209">
    <property type="entry name" value="Gramillin-biosynth_MTr"/>
</dbReference>
<dbReference type="InterPro" id="IPR001214">
    <property type="entry name" value="SET_dom"/>
</dbReference>
<feature type="repeat" description="TPR" evidence="1">
    <location>
        <begin position="285"/>
        <end position="318"/>
    </location>
</feature>
<dbReference type="InterPro" id="IPR019734">
    <property type="entry name" value="TPR_rpt"/>
</dbReference>
<dbReference type="Gene3D" id="2.170.270.10">
    <property type="entry name" value="SET domain"/>
    <property type="match status" value="1"/>
</dbReference>
<evidence type="ECO:0000259" key="2">
    <source>
        <dbReference type="PROSITE" id="PS50280"/>
    </source>
</evidence>
<dbReference type="OrthoDB" id="438641at2759"/>
<dbReference type="InterPro" id="IPR011990">
    <property type="entry name" value="TPR-like_helical_dom_sf"/>
</dbReference>
<dbReference type="EMBL" id="JABCIY010000047">
    <property type="protein sequence ID" value="KAF7194909.1"/>
    <property type="molecule type" value="Genomic_DNA"/>
</dbReference>
<dbReference type="Pfam" id="PF00856">
    <property type="entry name" value="SET"/>
    <property type="match status" value="1"/>
</dbReference>
<dbReference type="Gene3D" id="1.25.40.10">
    <property type="entry name" value="Tetratricopeptide repeat domain"/>
    <property type="match status" value="1"/>
</dbReference>
<proteinExistence type="predicted"/>
<gene>
    <name evidence="3" type="ORF">HII31_03746</name>
</gene>
<keyword evidence="1" id="KW-0802">TPR repeat</keyword>
<dbReference type="SMART" id="SM00028">
    <property type="entry name" value="TPR"/>
    <property type="match status" value="3"/>
</dbReference>